<dbReference type="PANTHER" id="PTHR45616">
    <property type="entry name" value="GATA-TYPE DOMAIN-CONTAINING PROTEIN"/>
    <property type="match status" value="1"/>
</dbReference>
<dbReference type="Proteomes" id="UP000812440">
    <property type="component" value="Chromosome 4"/>
</dbReference>
<dbReference type="InterPro" id="IPR039008">
    <property type="entry name" value="IF_rod_dom"/>
</dbReference>
<evidence type="ECO:0000313" key="7">
    <source>
        <dbReference type="Proteomes" id="UP000812440"/>
    </source>
</evidence>
<reference evidence="6" key="1">
    <citation type="thesis" date="2020" institute="ProQuest LLC" country="789 East Eisenhower Parkway, Ann Arbor, MI, USA">
        <title>Comparative Genomics and Chromosome Evolution.</title>
        <authorList>
            <person name="Mudd A.B."/>
        </authorList>
    </citation>
    <scope>NUCLEOTIDE SEQUENCE</scope>
    <source>
        <strain evidence="6">Female2</strain>
        <tissue evidence="6">Blood</tissue>
    </source>
</reference>
<comment type="similarity">
    <text evidence="3">Belongs to the intermediate filament family.</text>
</comment>
<dbReference type="GO" id="GO:0031424">
    <property type="term" value="P:keratinization"/>
    <property type="evidence" value="ECO:0007669"/>
    <property type="project" value="TreeGrafter"/>
</dbReference>
<name>A0A8T2J300_9PIPI</name>
<dbReference type="SUPFAM" id="SSF64593">
    <property type="entry name" value="Intermediate filament protein, coiled coil region"/>
    <property type="match status" value="1"/>
</dbReference>
<evidence type="ECO:0000256" key="1">
    <source>
        <dbReference type="ARBA" id="ARBA00022754"/>
    </source>
</evidence>
<dbReference type="Pfam" id="PF00038">
    <property type="entry name" value="Filament"/>
    <property type="match status" value="1"/>
</dbReference>
<organism evidence="6 7">
    <name type="scientific">Hymenochirus boettgeri</name>
    <name type="common">Congo dwarf clawed frog</name>
    <dbReference type="NCBI Taxonomy" id="247094"/>
    <lineage>
        <taxon>Eukaryota</taxon>
        <taxon>Metazoa</taxon>
        <taxon>Chordata</taxon>
        <taxon>Craniata</taxon>
        <taxon>Vertebrata</taxon>
        <taxon>Euteleostomi</taxon>
        <taxon>Amphibia</taxon>
        <taxon>Batrachia</taxon>
        <taxon>Anura</taxon>
        <taxon>Pipoidea</taxon>
        <taxon>Pipidae</taxon>
        <taxon>Pipinae</taxon>
        <taxon>Hymenochirus</taxon>
    </lineage>
</organism>
<dbReference type="PROSITE" id="PS51842">
    <property type="entry name" value="IF_ROD_2"/>
    <property type="match status" value="1"/>
</dbReference>
<keyword evidence="2 4" id="KW-0175">Coiled coil</keyword>
<evidence type="ECO:0000313" key="6">
    <source>
        <dbReference type="EMBL" id="KAG8437700.1"/>
    </source>
</evidence>
<protein>
    <recommendedName>
        <fullName evidence="5">IF rod domain-containing protein</fullName>
    </recommendedName>
</protein>
<evidence type="ECO:0000256" key="2">
    <source>
        <dbReference type="ARBA" id="ARBA00023054"/>
    </source>
</evidence>
<evidence type="ECO:0000259" key="5">
    <source>
        <dbReference type="PROSITE" id="PS51842"/>
    </source>
</evidence>
<accession>A0A8T2J300</accession>
<dbReference type="PROSITE" id="PS00226">
    <property type="entry name" value="IF_ROD_1"/>
    <property type="match status" value="1"/>
</dbReference>
<keyword evidence="1 3" id="KW-0403">Intermediate filament</keyword>
<dbReference type="AlphaFoldDB" id="A0A8T2J300"/>
<comment type="caution">
    <text evidence="6">The sequence shown here is derived from an EMBL/GenBank/DDBJ whole genome shotgun (WGS) entry which is preliminary data.</text>
</comment>
<dbReference type="GO" id="GO:0045095">
    <property type="term" value="C:keratin filament"/>
    <property type="evidence" value="ECO:0007669"/>
    <property type="project" value="TreeGrafter"/>
</dbReference>
<dbReference type="EMBL" id="JAACNH010000007">
    <property type="protein sequence ID" value="KAG8437700.1"/>
    <property type="molecule type" value="Genomic_DNA"/>
</dbReference>
<keyword evidence="7" id="KW-1185">Reference proteome</keyword>
<gene>
    <name evidence="6" type="ORF">GDO86_008416</name>
</gene>
<proteinExistence type="inferred from homology"/>
<feature type="coiled-coil region" evidence="4">
    <location>
        <begin position="31"/>
        <end position="65"/>
    </location>
</feature>
<dbReference type="PANTHER" id="PTHR45616:SF68">
    <property type="entry name" value="KERATIN, TYPE II CYTOSKELETAL"/>
    <property type="match status" value="1"/>
</dbReference>
<dbReference type="InterPro" id="IPR018039">
    <property type="entry name" value="IF_conserved"/>
</dbReference>
<evidence type="ECO:0000256" key="3">
    <source>
        <dbReference type="RuleBase" id="RU000685"/>
    </source>
</evidence>
<dbReference type="OrthoDB" id="2441647at2759"/>
<feature type="domain" description="IF rod" evidence="5">
    <location>
        <begin position="1"/>
        <end position="87"/>
    </location>
</feature>
<dbReference type="GO" id="GO:0045109">
    <property type="term" value="P:intermediate filament organization"/>
    <property type="evidence" value="ECO:0007669"/>
    <property type="project" value="TreeGrafter"/>
</dbReference>
<evidence type="ECO:0000256" key="4">
    <source>
        <dbReference type="SAM" id="Coils"/>
    </source>
</evidence>
<dbReference type="GO" id="GO:0030280">
    <property type="term" value="F:structural constituent of skin epidermis"/>
    <property type="evidence" value="ECO:0007669"/>
    <property type="project" value="TreeGrafter"/>
</dbReference>
<dbReference type="GO" id="GO:0005615">
    <property type="term" value="C:extracellular space"/>
    <property type="evidence" value="ECO:0007669"/>
    <property type="project" value="TreeGrafter"/>
</dbReference>
<dbReference type="FunFam" id="1.20.5.170:FF:000004">
    <property type="entry name" value="Keratin, type II cytoskeletal 5"/>
    <property type="match status" value="1"/>
</dbReference>
<sequence>MPRFALFLVYLRNSKLQLSIEDAENQGEIALRDGRNNLEKLEAALQKAKQEMAHLLREYQMLMNFKLALEVEIATYRLLLEGEESRVNGEIKDTVSVSVLSGANTRAALDSRADYSSGFGVGSTASAGSVGGTKKSSSNSGVKIISKTESSNFFTSWFQ</sequence>
<dbReference type="Gene3D" id="1.20.5.170">
    <property type="match status" value="1"/>
</dbReference>